<keyword evidence="1" id="KW-0812">Transmembrane</keyword>
<evidence type="ECO:0000313" key="2">
    <source>
        <dbReference type="EMBL" id="UXX78821.1"/>
    </source>
</evidence>
<dbReference type="Proteomes" id="UP001062165">
    <property type="component" value="Chromosome"/>
</dbReference>
<dbReference type="EMBL" id="CP106735">
    <property type="protein sequence ID" value="UXX78821.1"/>
    <property type="molecule type" value="Genomic_DNA"/>
</dbReference>
<evidence type="ECO:0000313" key="3">
    <source>
        <dbReference type="Proteomes" id="UP001062165"/>
    </source>
</evidence>
<organism evidence="2 3">
    <name type="scientific">Reichenbachiella carrageenanivorans</name>
    <dbReference type="NCBI Taxonomy" id="2979869"/>
    <lineage>
        <taxon>Bacteria</taxon>
        <taxon>Pseudomonadati</taxon>
        <taxon>Bacteroidota</taxon>
        <taxon>Cytophagia</taxon>
        <taxon>Cytophagales</taxon>
        <taxon>Reichenbachiellaceae</taxon>
        <taxon>Reichenbachiella</taxon>
    </lineage>
</organism>
<name>A0ABY6CY20_9BACT</name>
<keyword evidence="3" id="KW-1185">Reference proteome</keyword>
<sequence length="183" mass="21618">MNPTILLYATGHSNDWLLWGGLLFFTVFLLGVIAIYIDSLNLFYYRKVAFKMGDVEVTYWYKWKLLASKGAPFFIWRKLKMKNIQTKMEAEYVLDPVGEKGHVLYFYIDHNYQTHTGMLFDALVVRDSDISMGFDLYSLDNLGRHYVYERREEHTEYIGMIEGGAFYKSEGMFRNVESKELNY</sequence>
<keyword evidence="1" id="KW-0472">Membrane</keyword>
<evidence type="ECO:0000256" key="1">
    <source>
        <dbReference type="SAM" id="Phobius"/>
    </source>
</evidence>
<feature type="transmembrane region" description="Helical" evidence="1">
    <location>
        <begin position="16"/>
        <end position="37"/>
    </location>
</feature>
<protein>
    <recommendedName>
        <fullName evidence="4">DUF4178 domain-containing protein</fullName>
    </recommendedName>
</protein>
<dbReference type="RefSeq" id="WP_263050565.1">
    <property type="nucleotide sequence ID" value="NZ_CP106735.1"/>
</dbReference>
<keyword evidence="1" id="KW-1133">Transmembrane helix</keyword>
<reference evidence="2" key="1">
    <citation type="submission" date="2022-10" db="EMBL/GenBank/DDBJ databases">
        <title>Comparative genomics and taxonomic characterization of three novel marine species of genus Reichenbachiella exhibiting antioxidant and polysaccharide degradation activities.</title>
        <authorList>
            <person name="Muhammad N."/>
            <person name="Lee Y.-J."/>
            <person name="Ko J."/>
            <person name="Kim S.-G."/>
        </authorList>
    </citation>
    <scope>NUCLEOTIDE SEQUENCE</scope>
    <source>
        <strain evidence="2">Wsw4-B4</strain>
    </source>
</reference>
<evidence type="ECO:0008006" key="4">
    <source>
        <dbReference type="Google" id="ProtNLM"/>
    </source>
</evidence>
<proteinExistence type="predicted"/>
<accession>A0ABY6CY20</accession>
<gene>
    <name evidence="2" type="ORF">N7E81_15805</name>
</gene>